<accession>A0A8J4XVX8</accession>
<protein>
    <submittedName>
        <fullName evidence="2">Uncharacterized protein</fullName>
    </submittedName>
</protein>
<name>A0A8J4XVX8_CHIOP</name>
<evidence type="ECO:0000313" key="2">
    <source>
        <dbReference type="EMBL" id="KAG0712889.1"/>
    </source>
</evidence>
<feature type="region of interest" description="Disordered" evidence="1">
    <location>
        <begin position="1"/>
        <end position="22"/>
    </location>
</feature>
<feature type="compositionally biased region" description="Polar residues" evidence="1">
    <location>
        <begin position="54"/>
        <end position="65"/>
    </location>
</feature>
<organism evidence="2 3">
    <name type="scientific">Chionoecetes opilio</name>
    <name type="common">Atlantic snow crab</name>
    <name type="synonym">Cancer opilio</name>
    <dbReference type="NCBI Taxonomy" id="41210"/>
    <lineage>
        <taxon>Eukaryota</taxon>
        <taxon>Metazoa</taxon>
        <taxon>Ecdysozoa</taxon>
        <taxon>Arthropoda</taxon>
        <taxon>Crustacea</taxon>
        <taxon>Multicrustacea</taxon>
        <taxon>Malacostraca</taxon>
        <taxon>Eumalacostraca</taxon>
        <taxon>Eucarida</taxon>
        <taxon>Decapoda</taxon>
        <taxon>Pleocyemata</taxon>
        <taxon>Brachyura</taxon>
        <taxon>Eubrachyura</taxon>
        <taxon>Majoidea</taxon>
        <taxon>Majidae</taxon>
        <taxon>Chionoecetes</taxon>
    </lineage>
</organism>
<keyword evidence="3" id="KW-1185">Reference proteome</keyword>
<sequence length="103" mass="11274">MIPAGQWTDGKAWHSRHKQRQEHELTRLMITFCRGEAGNTPPPSPSVPSSHSSLAGTTLTQIMRNTHSAHHTSSTHVAKDTPGQQTPDKIHSLQSVPGKPLIK</sequence>
<dbReference type="Proteomes" id="UP000770661">
    <property type="component" value="Unassembled WGS sequence"/>
</dbReference>
<dbReference type="AlphaFoldDB" id="A0A8J4XVX8"/>
<dbReference type="EMBL" id="JACEEZ010022005">
    <property type="protein sequence ID" value="KAG0712889.1"/>
    <property type="molecule type" value="Genomic_DNA"/>
</dbReference>
<evidence type="ECO:0000256" key="1">
    <source>
        <dbReference type="SAM" id="MobiDB-lite"/>
    </source>
</evidence>
<comment type="caution">
    <text evidence="2">The sequence shown here is derived from an EMBL/GenBank/DDBJ whole genome shotgun (WGS) entry which is preliminary data.</text>
</comment>
<feature type="compositionally biased region" description="Polar residues" evidence="1">
    <location>
        <begin position="82"/>
        <end position="95"/>
    </location>
</feature>
<proteinExistence type="predicted"/>
<evidence type="ECO:0000313" key="3">
    <source>
        <dbReference type="Proteomes" id="UP000770661"/>
    </source>
</evidence>
<reference evidence="2" key="1">
    <citation type="submission" date="2020-07" db="EMBL/GenBank/DDBJ databases">
        <title>The High-quality genome of the commercially important snow crab, Chionoecetes opilio.</title>
        <authorList>
            <person name="Jeong J.-H."/>
            <person name="Ryu S."/>
        </authorList>
    </citation>
    <scope>NUCLEOTIDE SEQUENCE</scope>
    <source>
        <strain evidence="2">MADBK_172401_WGS</strain>
        <tissue evidence="2">Digestive gland</tissue>
    </source>
</reference>
<feature type="region of interest" description="Disordered" evidence="1">
    <location>
        <begin position="34"/>
        <end position="103"/>
    </location>
</feature>
<gene>
    <name evidence="2" type="ORF">GWK47_002003</name>
</gene>